<reference evidence="6" key="1">
    <citation type="submission" date="2016-07" db="EMBL/GenBank/DDBJ databases">
        <authorList>
            <person name="Florea S."/>
            <person name="Webb J.S."/>
            <person name="Jaromczyk J."/>
            <person name="Schardl C.L."/>
        </authorList>
    </citation>
    <scope>NUCLEOTIDE SEQUENCE [LARGE SCALE GENOMIC DNA]</scope>
    <source>
        <strain evidence="6">IPB1</strain>
    </source>
</reference>
<evidence type="ECO:0000259" key="4">
    <source>
        <dbReference type="PROSITE" id="PS50995"/>
    </source>
</evidence>
<dbReference type="SUPFAM" id="SSF46785">
    <property type="entry name" value="Winged helix' DNA-binding domain"/>
    <property type="match status" value="1"/>
</dbReference>
<name>A0A1C0TQE0_9GAMM</name>
<dbReference type="PROSITE" id="PS50995">
    <property type="entry name" value="HTH_MARR_2"/>
    <property type="match status" value="1"/>
</dbReference>
<dbReference type="PANTHER" id="PTHR42756">
    <property type="entry name" value="TRANSCRIPTIONAL REGULATOR, MARR"/>
    <property type="match status" value="1"/>
</dbReference>
<keyword evidence="2" id="KW-0238">DNA-binding</keyword>
<dbReference type="RefSeq" id="WP_065790532.1">
    <property type="nucleotide sequence ID" value="NZ_MAUJ01000003.1"/>
</dbReference>
<evidence type="ECO:0000313" key="6">
    <source>
        <dbReference type="Proteomes" id="UP000093366"/>
    </source>
</evidence>
<organism evidence="5 6">
    <name type="scientific">Pseudoalteromonas luteoviolacea</name>
    <dbReference type="NCBI Taxonomy" id="43657"/>
    <lineage>
        <taxon>Bacteria</taxon>
        <taxon>Pseudomonadati</taxon>
        <taxon>Pseudomonadota</taxon>
        <taxon>Gammaproteobacteria</taxon>
        <taxon>Alteromonadales</taxon>
        <taxon>Pseudoalteromonadaceae</taxon>
        <taxon>Pseudoalteromonas</taxon>
    </lineage>
</organism>
<dbReference type="Pfam" id="PF01047">
    <property type="entry name" value="MarR"/>
    <property type="match status" value="1"/>
</dbReference>
<evidence type="ECO:0000256" key="1">
    <source>
        <dbReference type="ARBA" id="ARBA00023015"/>
    </source>
</evidence>
<evidence type="ECO:0000313" key="5">
    <source>
        <dbReference type="EMBL" id="OCQ21162.1"/>
    </source>
</evidence>
<dbReference type="GO" id="GO:0003700">
    <property type="term" value="F:DNA-binding transcription factor activity"/>
    <property type="evidence" value="ECO:0007669"/>
    <property type="project" value="InterPro"/>
</dbReference>
<dbReference type="Gene3D" id="1.10.10.10">
    <property type="entry name" value="Winged helix-like DNA-binding domain superfamily/Winged helix DNA-binding domain"/>
    <property type="match status" value="1"/>
</dbReference>
<evidence type="ECO:0000256" key="2">
    <source>
        <dbReference type="ARBA" id="ARBA00023125"/>
    </source>
</evidence>
<comment type="caution">
    <text evidence="5">The sequence shown here is derived from an EMBL/GenBank/DDBJ whole genome shotgun (WGS) entry which is preliminary data.</text>
</comment>
<evidence type="ECO:0000256" key="3">
    <source>
        <dbReference type="ARBA" id="ARBA00023163"/>
    </source>
</evidence>
<accession>A0A1C0TQE0</accession>
<dbReference type="InterPro" id="IPR036390">
    <property type="entry name" value="WH_DNA-bd_sf"/>
</dbReference>
<gene>
    <name evidence="5" type="ORF">A7985_11040</name>
</gene>
<sequence>MDEDQQPALPRQSSFGWLIAVLSADLAATLDERLKEIGLSLNVWPSLFALWEQDGLTQTELTNRCNTAHYTTTRLLDTLEKMQLVERRPHPNSRRAHLVYLTEKGKNIEHQATEIAKSVNAEFLGDLELNEQQQIFRLISKVISKRHPDLIK</sequence>
<dbReference type="InterPro" id="IPR000835">
    <property type="entry name" value="HTH_MarR-typ"/>
</dbReference>
<proteinExistence type="predicted"/>
<dbReference type="AlphaFoldDB" id="A0A1C0TQE0"/>
<dbReference type="EMBL" id="MAUJ01000003">
    <property type="protein sequence ID" value="OCQ21162.1"/>
    <property type="molecule type" value="Genomic_DNA"/>
</dbReference>
<dbReference type="PRINTS" id="PR00598">
    <property type="entry name" value="HTHMARR"/>
</dbReference>
<feature type="domain" description="HTH marR-type" evidence="4">
    <location>
        <begin position="12"/>
        <end position="144"/>
    </location>
</feature>
<dbReference type="GO" id="GO:0003677">
    <property type="term" value="F:DNA binding"/>
    <property type="evidence" value="ECO:0007669"/>
    <property type="project" value="UniProtKB-KW"/>
</dbReference>
<dbReference type="SMART" id="SM00347">
    <property type="entry name" value="HTH_MARR"/>
    <property type="match status" value="1"/>
</dbReference>
<dbReference type="Proteomes" id="UP000093366">
    <property type="component" value="Unassembled WGS sequence"/>
</dbReference>
<keyword evidence="3" id="KW-0804">Transcription</keyword>
<protein>
    <recommendedName>
        <fullName evidence="4">HTH marR-type domain-containing protein</fullName>
    </recommendedName>
</protein>
<dbReference type="PANTHER" id="PTHR42756:SF1">
    <property type="entry name" value="TRANSCRIPTIONAL REPRESSOR OF EMRAB OPERON"/>
    <property type="match status" value="1"/>
</dbReference>
<dbReference type="InterPro" id="IPR036388">
    <property type="entry name" value="WH-like_DNA-bd_sf"/>
</dbReference>
<keyword evidence="1" id="KW-0805">Transcription regulation</keyword>